<dbReference type="GO" id="GO:0016491">
    <property type="term" value="F:oxidoreductase activity"/>
    <property type="evidence" value="ECO:0007669"/>
    <property type="project" value="UniProtKB-KW"/>
</dbReference>
<comment type="similarity">
    <text evidence="1 3">Belongs to the short-chain dehydrogenases/reductases (SDR) family.</text>
</comment>
<dbReference type="PRINTS" id="PR00081">
    <property type="entry name" value="GDHRDH"/>
</dbReference>
<dbReference type="CDD" id="cd05374">
    <property type="entry name" value="17beta-HSD-like_SDR_c"/>
    <property type="match status" value="1"/>
</dbReference>
<gene>
    <name evidence="4" type="ORF">DCO56_12565</name>
</gene>
<dbReference type="PRINTS" id="PR00080">
    <property type="entry name" value="SDRFAMILY"/>
</dbReference>
<dbReference type="PANTHER" id="PTHR43976:SF16">
    <property type="entry name" value="SHORT-CHAIN DEHYDROGENASE_REDUCTASE FAMILY PROTEIN"/>
    <property type="match status" value="1"/>
</dbReference>
<dbReference type="Gene3D" id="3.40.50.720">
    <property type="entry name" value="NAD(P)-binding Rossmann-like Domain"/>
    <property type="match status" value="1"/>
</dbReference>
<evidence type="ECO:0000256" key="3">
    <source>
        <dbReference type="RuleBase" id="RU000363"/>
    </source>
</evidence>
<reference evidence="4 5" key="1">
    <citation type="submission" date="2018-04" db="EMBL/GenBank/DDBJ databases">
        <title>Sphingobacterium sp. M46 Genome.</title>
        <authorList>
            <person name="Cheng J."/>
            <person name="Li Y."/>
        </authorList>
    </citation>
    <scope>NUCLEOTIDE SEQUENCE [LARGE SCALE GENOMIC DNA]</scope>
    <source>
        <strain evidence="4 5">M46</strain>
    </source>
</reference>
<name>A0A363NU69_9SPHI</name>
<evidence type="ECO:0000256" key="1">
    <source>
        <dbReference type="ARBA" id="ARBA00006484"/>
    </source>
</evidence>
<organism evidence="4 5">
    <name type="scientific">Sphingobacterium athyrii</name>
    <dbReference type="NCBI Taxonomy" id="2152717"/>
    <lineage>
        <taxon>Bacteria</taxon>
        <taxon>Pseudomonadati</taxon>
        <taxon>Bacteroidota</taxon>
        <taxon>Sphingobacteriia</taxon>
        <taxon>Sphingobacteriales</taxon>
        <taxon>Sphingobacteriaceae</taxon>
        <taxon>Sphingobacterium</taxon>
    </lineage>
</organism>
<dbReference type="Proteomes" id="UP000250831">
    <property type="component" value="Unassembled WGS sequence"/>
</dbReference>
<dbReference type="InterPro" id="IPR051911">
    <property type="entry name" value="SDR_oxidoreductase"/>
</dbReference>
<dbReference type="Pfam" id="PF00106">
    <property type="entry name" value="adh_short"/>
    <property type="match status" value="1"/>
</dbReference>
<evidence type="ECO:0000256" key="2">
    <source>
        <dbReference type="ARBA" id="ARBA00023002"/>
    </source>
</evidence>
<keyword evidence="5" id="KW-1185">Reference proteome</keyword>
<dbReference type="OrthoDB" id="1235794at2"/>
<dbReference type="AlphaFoldDB" id="A0A363NU69"/>
<dbReference type="InterPro" id="IPR002347">
    <property type="entry name" value="SDR_fam"/>
</dbReference>
<comment type="caution">
    <text evidence="4">The sequence shown here is derived from an EMBL/GenBank/DDBJ whole genome shotgun (WGS) entry which is preliminary data.</text>
</comment>
<sequence length="267" mass="29510">MRKTIFITGASSGLGKATAKLFQQAGWNIIATMRNPENETELTEIENVTLLKLDVTDPAQIKETVEKAISLAKIDVVFNNAGYGLMGAFETLSDEKILRQINTNLLGVLRVTQAFIPYFRAQQSGLFISTTSIGGFMGFPLNSIYHATKFALEGWSESMSFELKKFGIAIKTVAPGGIATDFAGRSLDMNRSSDYGDIENKLLEQMDLMMQNASTAEQIAQVVYEAATDNKDQVRYLAGEDANALYERRLTIGKEAFRQEIAKQFEA</sequence>
<dbReference type="PANTHER" id="PTHR43976">
    <property type="entry name" value="SHORT CHAIN DEHYDROGENASE"/>
    <property type="match status" value="1"/>
</dbReference>
<accession>A0A363NU69</accession>
<dbReference type="RefSeq" id="WP_108634119.1">
    <property type="nucleotide sequence ID" value="NZ_QCXX01000003.1"/>
</dbReference>
<protein>
    <submittedName>
        <fullName evidence="4">Short-chain dehydrogenase/reductase</fullName>
    </submittedName>
</protein>
<keyword evidence="2" id="KW-0560">Oxidoreductase</keyword>
<dbReference type="SUPFAM" id="SSF51735">
    <property type="entry name" value="NAD(P)-binding Rossmann-fold domains"/>
    <property type="match status" value="1"/>
</dbReference>
<dbReference type="InterPro" id="IPR036291">
    <property type="entry name" value="NAD(P)-bd_dom_sf"/>
</dbReference>
<dbReference type="EMBL" id="QCXX01000003">
    <property type="protein sequence ID" value="PUV24191.1"/>
    <property type="molecule type" value="Genomic_DNA"/>
</dbReference>
<evidence type="ECO:0000313" key="4">
    <source>
        <dbReference type="EMBL" id="PUV24191.1"/>
    </source>
</evidence>
<proteinExistence type="inferred from homology"/>
<evidence type="ECO:0000313" key="5">
    <source>
        <dbReference type="Proteomes" id="UP000250831"/>
    </source>
</evidence>